<evidence type="ECO:0000313" key="1">
    <source>
        <dbReference type="EMBL" id="EFC49286.1"/>
    </source>
</evidence>
<dbReference type="EMBL" id="GG738848">
    <property type="protein sequence ID" value="EFC49286.1"/>
    <property type="molecule type" value="Genomic_DNA"/>
</dbReference>
<dbReference type="Gene3D" id="1.25.40.10">
    <property type="entry name" value="Tetratricopeptide repeat domain"/>
    <property type="match status" value="1"/>
</dbReference>
<dbReference type="OMA" id="YNIAMKQ"/>
<dbReference type="InterPro" id="IPR019412">
    <property type="entry name" value="IML2/TPR_39"/>
</dbReference>
<dbReference type="eggNOG" id="KOG3783">
    <property type="taxonomic scope" value="Eukaryota"/>
</dbReference>
<dbReference type="KEGG" id="ngr:NAEGRDRAFT_62539"/>
<dbReference type="SUPFAM" id="SSF48452">
    <property type="entry name" value="TPR-like"/>
    <property type="match status" value="1"/>
</dbReference>
<keyword evidence="2" id="KW-1185">Reference proteome</keyword>
<proteinExistence type="predicted"/>
<organism evidence="2">
    <name type="scientific">Naegleria gruberi</name>
    <name type="common">Amoeba</name>
    <dbReference type="NCBI Taxonomy" id="5762"/>
    <lineage>
        <taxon>Eukaryota</taxon>
        <taxon>Discoba</taxon>
        <taxon>Heterolobosea</taxon>
        <taxon>Tetramitia</taxon>
        <taxon>Eutetramitia</taxon>
        <taxon>Vahlkampfiidae</taxon>
        <taxon>Naegleria</taxon>
    </lineage>
</organism>
<dbReference type="FunCoup" id="D2V1D3">
    <property type="interactions" value="57"/>
</dbReference>
<evidence type="ECO:0000313" key="2">
    <source>
        <dbReference type="Proteomes" id="UP000006671"/>
    </source>
</evidence>
<protein>
    <submittedName>
        <fullName evidence="1">Predicted protein</fullName>
    </submittedName>
</protein>
<gene>
    <name evidence="1" type="ORF">NAEGRDRAFT_62539</name>
</gene>
<dbReference type="Proteomes" id="UP000006671">
    <property type="component" value="Unassembled WGS sequence"/>
</dbReference>
<name>D2V1D3_NAEGR</name>
<dbReference type="PANTHER" id="PTHR31859:SF1">
    <property type="entry name" value="TETRATRICOPEPTIDE REPEAT PROTEIN 39C"/>
    <property type="match status" value="1"/>
</dbReference>
<dbReference type="AlphaFoldDB" id="D2V1D3"/>
<dbReference type="PANTHER" id="PTHR31859">
    <property type="entry name" value="TETRATRICOPEPTIDE REPEAT PROTEIN 39 FAMILY MEMBER"/>
    <property type="match status" value="1"/>
</dbReference>
<dbReference type="InParanoid" id="D2V1D3"/>
<dbReference type="Pfam" id="PF10300">
    <property type="entry name" value="Iml2-TPR_39"/>
    <property type="match status" value="1"/>
</dbReference>
<dbReference type="VEuPathDB" id="AmoebaDB:NAEGRDRAFT_62539"/>
<dbReference type="OrthoDB" id="2154985at2759"/>
<dbReference type="GeneID" id="8855148"/>
<sequence length="587" mass="67782">MYNCILKGNHLVWNTEFAEAKKYLDPLAKSIPRMAYELAIIPILGSVLSGDTSLRDESLKAIEAAEHSLYLFNKHSATNLTNLIQELERMDEELYSNNENYYNFNEKDHKNFCQLKELTIDQKINNLKLDHEILDGELHLMRGVVQFSSGSYFKGFYNLRKSYLKFKHVYNIVEPLKSYEKSSNEFIHSDVLHNVYFGMGIFNFMLSILPPMLTSILSMIGFDADRDHGLELMKFDHEYGGRQFGVASFMLSMNYLFIPRALEDRETKLAIAGGLLEKSEKIFPRSGGFKMMKSHYERKKGDISNAITSLSEAITICEESMGFMPNILVHELSWCYFLTEDFEKASHYLNILVSSEKDFDTKGISAMLLAACKLRLGDIEGTNKLIDSFGKYVSKGSRIDKFAAEKVEVFKYLKTEKEKHLMMFMSVFHFLYVKRDLANLQIDIAEPLYELFIKTSNEIVIDNHSKLGNDIQAGLAVVRGQFLRLLGKHEESKEEFKKAVSYEHHIVLEKQWIAFSYYEIGESIYLFESKQVPAEKKEEKLALLKDVKHYLEKCSKMSGYSFEEVLHSRAKLALKQVNKEISELSHH</sequence>
<dbReference type="InterPro" id="IPR011990">
    <property type="entry name" value="TPR-like_helical_dom_sf"/>
</dbReference>
<accession>D2V1D3</accession>
<reference evidence="1 2" key="1">
    <citation type="journal article" date="2010" name="Cell">
        <title>The genome of Naegleria gruberi illuminates early eukaryotic versatility.</title>
        <authorList>
            <person name="Fritz-Laylin L.K."/>
            <person name="Prochnik S.E."/>
            <person name="Ginger M.L."/>
            <person name="Dacks J.B."/>
            <person name="Carpenter M.L."/>
            <person name="Field M.C."/>
            <person name="Kuo A."/>
            <person name="Paredez A."/>
            <person name="Chapman J."/>
            <person name="Pham J."/>
            <person name="Shu S."/>
            <person name="Neupane R."/>
            <person name="Cipriano M."/>
            <person name="Mancuso J."/>
            <person name="Tu H."/>
            <person name="Salamov A."/>
            <person name="Lindquist E."/>
            <person name="Shapiro H."/>
            <person name="Lucas S."/>
            <person name="Grigoriev I.V."/>
            <person name="Cande W.Z."/>
            <person name="Fulton C."/>
            <person name="Rokhsar D.S."/>
            <person name="Dawson S.C."/>
        </authorList>
    </citation>
    <scope>NUCLEOTIDE SEQUENCE [LARGE SCALE GENOMIC DNA]</scope>
    <source>
        <strain evidence="1 2">NEG-M</strain>
    </source>
</reference>
<dbReference type="RefSeq" id="XP_002682030.1">
    <property type="nucleotide sequence ID" value="XM_002681984.1"/>
</dbReference>